<dbReference type="Proteomes" id="UP000239480">
    <property type="component" value="Unassembled WGS sequence"/>
</dbReference>
<reference evidence="2 3" key="1">
    <citation type="submission" date="2018-03" db="EMBL/GenBank/DDBJ databases">
        <title>Genomic Encyclopedia of Archaeal and Bacterial Type Strains, Phase II (KMG-II): from individual species to whole genera.</title>
        <authorList>
            <person name="Goeker M."/>
        </authorList>
    </citation>
    <scope>NUCLEOTIDE SEQUENCE [LARGE SCALE GENOMIC DNA]</scope>
    <source>
        <strain evidence="2 3">DSM 29328</strain>
    </source>
</reference>
<sequence length="155" mass="17169">MSGKIIAGGIVVLSIIAGIAIYYLQVYHYYEEVDASGEQVMLTLLYGAPEPILAEGIEAIDATSSPIRYRACFTTPMSQAMLTETYEPYPQAEPLNAPHWFDCFDSQEIGLALEQGEALAFLGERNFAHGVDRVVAIFGDGRGYVWHQVNEEMKK</sequence>
<evidence type="ECO:0000256" key="1">
    <source>
        <dbReference type="SAM" id="Phobius"/>
    </source>
</evidence>
<dbReference type="EMBL" id="PVTD01000002">
    <property type="protein sequence ID" value="PRY25031.1"/>
    <property type="molecule type" value="Genomic_DNA"/>
</dbReference>
<dbReference type="Pfam" id="PF20044">
    <property type="entry name" value="DUF6446"/>
    <property type="match status" value="1"/>
</dbReference>
<accession>A0A2T0RV19</accession>
<name>A0A2T0RV19_9RHOB</name>
<comment type="caution">
    <text evidence="2">The sequence shown here is derived from an EMBL/GenBank/DDBJ whole genome shotgun (WGS) entry which is preliminary data.</text>
</comment>
<dbReference type="OrthoDB" id="7819947at2"/>
<gene>
    <name evidence="2" type="ORF">CLV78_102208</name>
</gene>
<keyword evidence="1" id="KW-0812">Transmembrane</keyword>
<keyword evidence="3" id="KW-1185">Reference proteome</keyword>
<dbReference type="AlphaFoldDB" id="A0A2T0RV19"/>
<evidence type="ECO:0000313" key="2">
    <source>
        <dbReference type="EMBL" id="PRY25031.1"/>
    </source>
</evidence>
<keyword evidence="1" id="KW-0472">Membrane</keyword>
<feature type="transmembrane region" description="Helical" evidence="1">
    <location>
        <begin position="6"/>
        <end position="24"/>
    </location>
</feature>
<evidence type="ECO:0008006" key="4">
    <source>
        <dbReference type="Google" id="ProtNLM"/>
    </source>
</evidence>
<protein>
    <recommendedName>
        <fullName evidence="4">Histidine kinase</fullName>
    </recommendedName>
</protein>
<dbReference type="InterPro" id="IPR045616">
    <property type="entry name" value="DUF6446"/>
</dbReference>
<organism evidence="2 3">
    <name type="scientific">Aliiruegeria haliotis</name>
    <dbReference type="NCBI Taxonomy" id="1280846"/>
    <lineage>
        <taxon>Bacteria</taxon>
        <taxon>Pseudomonadati</taxon>
        <taxon>Pseudomonadota</taxon>
        <taxon>Alphaproteobacteria</taxon>
        <taxon>Rhodobacterales</taxon>
        <taxon>Roseobacteraceae</taxon>
        <taxon>Aliiruegeria</taxon>
    </lineage>
</organism>
<keyword evidence="1" id="KW-1133">Transmembrane helix</keyword>
<proteinExistence type="predicted"/>
<dbReference type="RefSeq" id="WP_106203968.1">
    <property type="nucleotide sequence ID" value="NZ_PVTD01000002.1"/>
</dbReference>
<evidence type="ECO:0000313" key="3">
    <source>
        <dbReference type="Proteomes" id="UP000239480"/>
    </source>
</evidence>